<dbReference type="EMBL" id="BAAAHE010000002">
    <property type="protein sequence ID" value="GAA0603475.1"/>
    <property type="molecule type" value="Genomic_DNA"/>
</dbReference>
<keyword evidence="6" id="KW-1185">Reference proteome</keyword>
<dbReference type="PANTHER" id="PTHR43201:SF5">
    <property type="entry name" value="MEDIUM-CHAIN ACYL-COA LIGASE ACSF2, MITOCHONDRIAL"/>
    <property type="match status" value="1"/>
</dbReference>
<dbReference type="Gene3D" id="3.30.300.30">
    <property type="match status" value="1"/>
</dbReference>
<feature type="domain" description="AMP-dependent synthetase/ligase" evidence="3">
    <location>
        <begin position="11"/>
        <end position="358"/>
    </location>
</feature>
<dbReference type="InterPro" id="IPR042099">
    <property type="entry name" value="ANL_N_sf"/>
</dbReference>
<evidence type="ECO:0000259" key="4">
    <source>
        <dbReference type="Pfam" id="PF13193"/>
    </source>
</evidence>
<name>A0ABN1G3P0_9ACTN</name>
<evidence type="ECO:0000313" key="6">
    <source>
        <dbReference type="Proteomes" id="UP001500957"/>
    </source>
</evidence>
<dbReference type="Gene3D" id="3.40.50.12780">
    <property type="entry name" value="N-terminal domain of ligase-like"/>
    <property type="match status" value="1"/>
</dbReference>
<evidence type="ECO:0000259" key="3">
    <source>
        <dbReference type="Pfam" id="PF00501"/>
    </source>
</evidence>
<dbReference type="InterPro" id="IPR025110">
    <property type="entry name" value="AMP-bd_C"/>
</dbReference>
<keyword evidence="2" id="KW-0436">Ligase</keyword>
<reference evidence="5 6" key="1">
    <citation type="journal article" date="2019" name="Int. J. Syst. Evol. Microbiol.">
        <title>The Global Catalogue of Microorganisms (GCM) 10K type strain sequencing project: providing services to taxonomists for standard genome sequencing and annotation.</title>
        <authorList>
            <consortium name="The Broad Institute Genomics Platform"/>
            <consortium name="The Broad Institute Genome Sequencing Center for Infectious Disease"/>
            <person name="Wu L."/>
            <person name="Ma J."/>
        </authorList>
    </citation>
    <scope>NUCLEOTIDE SEQUENCE [LARGE SCALE GENOMIC DNA]</scope>
    <source>
        <strain evidence="5 6">JCM 10671</strain>
    </source>
</reference>
<organism evidence="5 6">
    <name type="scientific">Sporichthya brevicatena</name>
    <dbReference type="NCBI Taxonomy" id="171442"/>
    <lineage>
        <taxon>Bacteria</taxon>
        <taxon>Bacillati</taxon>
        <taxon>Actinomycetota</taxon>
        <taxon>Actinomycetes</taxon>
        <taxon>Sporichthyales</taxon>
        <taxon>Sporichthyaceae</taxon>
        <taxon>Sporichthya</taxon>
    </lineage>
</organism>
<evidence type="ECO:0000313" key="5">
    <source>
        <dbReference type="EMBL" id="GAA0603475.1"/>
    </source>
</evidence>
<dbReference type="PANTHER" id="PTHR43201">
    <property type="entry name" value="ACYL-COA SYNTHETASE"/>
    <property type="match status" value="1"/>
</dbReference>
<evidence type="ECO:0000256" key="2">
    <source>
        <dbReference type="ARBA" id="ARBA00022598"/>
    </source>
</evidence>
<sequence>MNASVGVRGLAAHAAATPHRLALAEPATGRNSTFVELHEESTRLAHAYLRLGVRTDAPVAVMLPNSIEFFVAAQAAANAGAPYVPVNWHLKADEVAYILRDSGAAVLVTTPDLVPLVRSALTEVPHCTVMTTDDLPDVLAGETTTPLAGWPVARWMYYTSGTTGRPKGVVHGGFDPKLMAAFENAIADLWDLTAADSYLLAGPAYHAGPGGYAGTTLYVGGTVVVMPQWDAAEALRLVGEHRITVSFLTPAHFIRLLDLPGSCWRRADLTSLRLIVHGGAPCPPAVKRQIIDLVPGEVAEVYGGSEGGGTRIYSQDWLAHEGSVGTAWPGSEIRILDEAGRSRPVGQDGLVYLRTPAPTRFHYHRDADRTATAWHADAFTLGDIGHLDADGYLYLTGRSADLLLWNGTNIYPREIELVLESHPAVVDCVVVGRPSEREGEIPVAVVELREPTPDDELTRHCRAGLADFKCPREFVHVDAIPRDPNGKVRRHELTRELFASTD</sequence>
<dbReference type="Pfam" id="PF00501">
    <property type="entry name" value="AMP-binding"/>
    <property type="match status" value="1"/>
</dbReference>
<comment type="caution">
    <text evidence="5">The sequence shown here is derived from an EMBL/GenBank/DDBJ whole genome shotgun (WGS) entry which is preliminary data.</text>
</comment>
<dbReference type="InterPro" id="IPR045851">
    <property type="entry name" value="AMP-bd_C_sf"/>
</dbReference>
<feature type="domain" description="AMP-binding enzyme C-terminal" evidence="4">
    <location>
        <begin position="414"/>
        <end position="487"/>
    </location>
</feature>
<accession>A0ABN1G3P0</accession>
<protein>
    <submittedName>
        <fullName evidence="5">Acyl-CoA synthetase</fullName>
    </submittedName>
</protein>
<dbReference type="Pfam" id="PF13193">
    <property type="entry name" value="AMP-binding_C"/>
    <property type="match status" value="1"/>
</dbReference>
<gene>
    <name evidence="5" type="ORF">GCM10009547_01330</name>
</gene>
<dbReference type="RefSeq" id="WP_344600515.1">
    <property type="nucleotide sequence ID" value="NZ_BAAAHE010000002.1"/>
</dbReference>
<comment type="similarity">
    <text evidence="1">Belongs to the ATP-dependent AMP-binding enzyme family.</text>
</comment>
<evidence type="ECO:0000256" key="1">
    <source>
        <dbReference type="ARBA" id="ARBA00006432"/>
    </source>
</evidence>
<dbReference type="InterPro" id="IPR000873">
    <property type="entry name" value="AMP-dep_synth/lig_dom"/>
</dbReference>
<dbReference type="Proteomes" id="UP001500957">
    <property type="component" value="Unassembled WGS sequence"/>
</dbReference>
<proteinExistence type="inferred from homology"/>
<dbReference type="SUPFAM" id="SSF56801">
    <property type="entry name" value="Acetyl-CoA synthetase-like"/>
    <property type="match status" value="1"/>
</dbReference>